<name>A0A2W7BYB9_9HYPH</name>
<gene>
    <name evidence="1" type="ORF">B5V02_30780</name>
</gene>
<comment type="caution">
    <text evidence="1">The sequence shown here is derived from an EMBL/GenBank/DDBJ whole genome shotgun (WGS) entry which is preliminary data.</text>
</comment>
<dbReference type="EMBL" id="MZXV01000070">
    <property type="protein sequence ID" value="PZV34518.1"/>
    <property type="molecule type" value="Genomic_DNA"/>
</dbReference>
<dbReference type="RefSeq" id="WP_111547837.1">
    <property type="nucleotide sequence ID" value="NZ_MZXV01000070.1"/>
</dbReference>
<proteinExistence type="predicted"/>
<keyword evidence="2" id="KW-1185">Reference proteome</keyword>
<dbReference type="Proteomes" id="UP000248616">
    <property type="component" value="Unassembled WGS sequence"/>
</dbReference>
<dbReference type="OrthoDB" id="894286at2"/>
<dbReference type="AlphaFoldDB" id="A0A2W7BYB9"/>
<evidence type="ECO:0000313" key="1">
    <source>
        <dbReference type="EMBL" id="PZV34518.1"/>
    </source>
</evidence>
<protein>
    <submittedName>
        <fullName evidence="1">Uncharacterized protein</fullName>
    </submittedName>
</protein>
<reference evidence="2" key="1">
    <citation type="submission" date="2017-03" db="EMBL/GenBank/DDBJ databases">
        <authorList>
            <person name="Safronova V.I."/>
            <person name="Sazanova A.L."/>
            <person name="Chirak E.R."/>
        </authorList>
    </citation>
    <scope>NUCLEOTIDE SEQUENCE [LARGE SCALE GENOMIC DNA]</scope>
    <source>
        <strain evidence="2">Ach-343</strain>
    </source>
</reference>
<organism evidence="1 2">
    <name type="scientific">Mesorhizobium kowhaii</name>
    <dbReference type="NCBI Taxonomy" id="1300272"/>
    <lineage>
        <taxon>Bacteria</taxon>
        <taxon>Pseudomonadati</taxon>
        <taxon>Pseudomonadota</taxon>
        <taxon>Alphaproteobacteria</taxon>
        <taxon>Hyphomicrobiales</taxon>
        <taxon>Phyllobacteriaceae</taxon>
        <taxon>Mesorhizobium</taxon>
    </lineage>
</organism>
<sequence>MPLQNRVDPFGAIHAVPERGLFTGNRGIIHDPETKTLKKKRWALPAWIICVCKFRNVRREPMGRNRKSDDHLGGKAGWTELFFLDEVTALAAGHRPCFYCQRERAKDFVGRFGEAFGIAEPRAPQVDKRLHKERLASGGKPPIVALEELAGLPDGAMVADGGNAYALRGGKALCWSFAGYGPPADVGLLEGKTLSLLTPATTLAVLRHGFRPVWHPSAEA</sequence>
<accession>A0A2W7BYB9</accession>
<evidence type="ECO:0000313" key="2">
    <source>
        <dbReference type="Proteomes" id="UP000248616"/>
    </source>
</evidence>